<protein>
    <submittedName>
        <fullName evidence="6">BTB/POZ domain-containing protein NPY2</fullName>
    </submittedName>
</protein>
<comment type="pathway">
    <text evidence="1">Protein modification; protein ubiquitination.</text>
</comment>
<evidence type="ECO:0000256" key="3">
    <source>
        <dbReference type="PROSITE-ProRule" id="PRU00982"/>
    </source>
</evidence>
<dbReference type="PROSITE" id="PS51649">
    <property type="entry name" value="NPH3"/>
    <property type="match status" value="1"/>
</dbReference>
<feature type="region of interest" description="Disordered" evidence="4">
    <location>
        <begin position="555"/>
        <end position="589"/>
    </location>
</feature>
<evidence type="ECO:0000256" key="2">
    <source>
        <dbReference type="ARBA" id="ARBA00022786"/>
    </source>
</evidence>
<organism evidence="6 7">
    <name type="scientific">Apostasia shenzhenica</name>
    <dbReference type="NCBI Taxonomy" id="1088818"/>
    <lineage>
        <taxon>Eukaryota</taxon>
        <taxon>Viridiplantae</taxon>
        <taxon>Streptophyta</taxon>
        <taxon>Embryophyta</taxon>
        <taxon>Tracheophyta</taxon>
        <taxon>Spermatophyta</taxon>
        <taxon>Magnoliopsida</taxon>
        <taxon>Liliopsida</taxon>
        <taxon>Asparagales</taxon>
        <taxon>Orchidaceae</taxon>
        <taxon>Apostasioideae</taxon>
        <taxon>Apostasia</taxon>
    </lineage>
</organism>
<dbReference type="AlphaFoldDB" id="A0A2I0AWI2"/>
<evidence type="ECO:0000313" key="6">
    <source>
        <dbReference type="EMBL" id="PKA59890.1"/>
    </source>
</evidence>
<dbReference type="PANTHER" id="PTHR32370">
    <property type="entry name" value="OS12G0117600 PROTEIN"/>
    <property type="match status" value="1"/>
</dbReference>
<dbReference type="SUPFAM" id="SSF54695">
    <property type="entry name" value="POZ domain"/>
    <property type="match status" value="1"/>
</dbReference>
<dbReference type="Proteomes" id="UP000236161">
    <property type="component" value="Unassembled WGS sequence"/>
</dbReference>
<keyword evidence="2" id="KW-0833">Ubl conjugation pathway</keyword>
<comment type="similarity">
    <text evidence="3">Belongs to the NPH3 family.</text>
</comment>
<reference evidence="6 7" key="1">
    <citation type="journal article" date="2017" name="Nature">
        <title>The Apostasia genome and the evolution of orchids.</title>
        <authorList>
            <person name="Zhang G.Q."/>
            <person name="Liu K.W."/>
            <person name="Li Z."/>
            <person name="Lohaus R."/>
            <person name="Hsiao Y.Y."/>
            <person name="Niu S.C."/>
            <person name="Wang J.Y."/>
            <person name="Lin Y.C."/>
            <person name="Xu Q."/>
            <person name="Chen L.J."/>
            <person name="Yoshida K."/>
            <person name="Fujiwara S."/>
            <person name="Wang Z.W."/>
            <person name="Zhang Y.Q."/>
            <person name="Mitsuda N."/>
            <person name="Wang M."/>
            <person name="Liu G.H."/>
            <person name="Pecoraro L."/>
            <person name="Huang H.X."/>
            <person name="Xiao X.J."/>
            <person name="Lin M."/>
            <person name="Wu X.Y."/>
            <person name="Wu W.L."/>
            <person name="Chen Y.Y."/>
            <person name="Chang S.B."/>
            <person name="Sakamoto S."/>
            <person name="Ohme-Takagi M."/>
            <person name="Yagi M."/>
            <person name="Zeng S.J."/>
            <person name="Shen C.Y."/>
            <person name="Yeh C.M."/>
            <person name="Luo Y.B."/>
            <person name="Tsai W.C."/>
            <person name="Van de Peer Y."/>
            <person name="Liu Z.J."/>
        </authorList>
    </citation>
    <scope>NUCLEOTIDE SEQUENCE [LARGE SCALE GENOMIC DNA]</scope>
    <source>
        <strain evidence="7">cv. Shenzhen</strain>
        <tissue evidence="6">Stem</tissue>
    </source>
</reference>
<keyword evidence="7" id="KW-1185">Reference proteome</keyword>
<dbReference type="GO" id="GO:0016567">
    <property type="term" value="P:protein ubiquitination"/>
    <property type="evidence" value="ECO:0007669"/>
    <property type="project" value="UniProtKB-UniPathway"/>
</dbReference>
<proteinExistence type="inferred from homology"/>
<dbReference type="InterPro" id="IPR027356">
    <property type="entry name" value="NPH3_dom"/>
</dbReference>
<accession>A0A2I0AWI2</accession>
<dbReference type="Gene3D" id="3.30.710.10">
    <property type="entry name" value="Potassium Channel Kv1.1, Chain A"/>
    <property type="match status" value="1"/>
</dbReference>
<name>A0A2I0AWI2_9ASPA</name>
<dbReference type="STRING" id="1088818.A0A2I0AWI2"/>
<dbReference type="OrthoDB" id="624345at2759"/>
<evidence type="ECO:0000256" key="4">
    <source>
        <dbReference type="SAM" id="MobiDB-lite"/>
    </source>
</evidence>
<evidence type="ECO:0000256" key="1">
    <source>
        <dbReference type="ARBA" id="ARBA00004906"/>
    </source>
</evidence>
<dbReference type="EMBL" id="KZ451943">
    <property type="protein sequence ID" value="PKA59890.1"/>
    <property type="molecule type" value="Genomic_DNA"/>
</dbReference>
<dbReference type="InterPro" id="IPR011333">
    <property type="entry name" value="SKP1/BTB/POZ_sf"/>
</dbReference>
<evidence type="ECO:0000313" key="7">
    <source>
        <dbReference type="Proteomes" id="UP000236161"/>
    </source>
</evidence>
<feature type="domain" description="NPH3" evidence="5">
    <location>
        <begin position="197"/>
        <end position="470"/>
    </location>
</feature>
<evidence type="ECO:0000259" key="5">
    <source>
        <dbReference type="PROSITE" id="PS51649"/>
    </source>
</evidence>
<sequence length="589" mass="64842">MKFMKLGSKPDTFQTDSNGMRFVESELAGDIICNVGEVKFCLHKFPILSKSLHLQKLVAAANDENIDEIYIRDIPGGPAAFEICAKFCYGMIVALNAYNVVAVRCAAEYLEMHETVDKGNLIYKIEVFLNTSVFRGWRDSIIVLRTTTSLLPWSENLKLVCQCINAITSKACIDPSKVNWSYTYRKGLKGEQLVPDDWWVEDLSELELNLYERILMAIKGKERLSAKAIGKAIEAYAYKKLPPGFDKGDVMESGNITKNELLFEAVVGLLPSEKGSVSCSFLLKLLKTSRILYCGEKIARDLIKKIAMQLQEAMVSELFFPCHGGNTMYDVEVVVEIVEEFVAIDGKSDDEHRKHKDLLQLVSDSDRIAVGKLIDGYLAEIAKDPNQPMSEFVKLASMISDDARPVHDGLYHAIDLYLMGHPDLSKSEKKKLCSLIHCNKLSPESCAHAIQNERLPLRVVVLVLFFEQVRAAAATGNNCCYAAGELGCASNGSSRSNVTEENIDSGPTADEIKSLKSIMLSDTNGGVGKERRDGYRGSGKVKAIAVPKKLLGKLLSSKGGGSDSSGSPELAKTEEFKATPARNGRHSVS</sequence>
<dbReference type="UniPathway" id="UPA00143"/>
<dbReference type="InterPro" id="IPR043454">
    <property type="entry name" value="NPH3/RPT2-like"/>
</dbReference>
<dbReference type="Pfam" id="PF03000">
    <property type="entry name" value="NPH3"/>
    <property type="match status" value="1"/>
</dbReference>
<gene>
    <name evidence="6" type="primary">NPY2</name>
    <name evidence="6" type="ORF">AXF42_Ash015948</name>
</gene>